<comment type="caution">
    <text evidence="2">The sequence shown here is derived from an EMBL/GenBank/DDBJ whole genome shotgun (WGS) entry which is preliminary data.</text>
</comment>
<keyword evidence="3" id="KW-1185">Reference proteome</keyword>
<dbReference type="AlphaFoldDB" id="A0A845AI28"/>
<reference evidence="2 3" key="1">
    <citation type="submission" date="2019-12" db="EMBL/GenBank/DDBJ databases">
        <title>Genomic-based taxomic classification of the family Erythrobacteraceae.</title>
        <authorList>
            <person name="Xu L."/>
        </authorList>
    </citation>
    <scope>NUCLEOTIDE SEQUENCE [LARGE SCALE GENOMIC DNA]</scope>
    <source>
        <strain evidence="2 3">KEMB 9005-328</strain>
    </source>
</reference>
<dbReference type="Pfam" id="PF09722">
    <property type="entry name" value="Xre_MbcA_ParS_C"/>
    <property type="match status" value="1"/>
</dbReference>
<evidence type="ECO:0000313" key="3">
    <source>
        <dbReference type="Proteomes" id="UP000439780"/>
    </source>
</evidence>
<dbReference type="RefSeq" id="WP_160754215.1">
    <property type="nucleotide sequence ID" value="NZ_WTYA01000013.1"/>
</dbReference>
<dbReference type="Proteomes" id="UP000439780">
    <property type="component" value="Unassembled WGS sequence"/>
</dbReference>
<proteinExistence type="predicted"/>
<protein>
    <submittedName>
        <fullName evidence="2">DUF2384 domain-containing protein</fullName>
    </submittedName>
</protein>
<accession>A0A845AI28</accession>
<gene>
    <name evidence="2" type="ORF">GRI58_13940</name>
</gene>
<evidence type="ECO:0000259" key="1">
    <source>
        <dbReference type="Pfam" id="PF09722"/>
    </source>
</evidence>
<dbReference type="InterPro" id="IPR024467">
    <property type="entry name" value="Xre/MbcA/ParS-like_toxin-bd"/>
</dbReference>
<organism evidence="2 3">
    <name type="scientific">Qipengyuania algicida</name>
    <dbReference type="NCBI Taxonomy" id="1836209"/>
    <lineage>
        <taxon>Bacteria</taxon>
        <taxon>Pseudomonadati</taxon>
        <taxon>Pseudomonadota</taxon>
        <taxon>Alphaproteobacteria</taxon>
        <taxon>Sphingomonadales</taxon>
        <taxon>Erythrobacteraceae</taxon>
        <taxon>Qipengyuania</taxon>
    </lineage>
</organism>
<dbReference type="OrthoDB" id="7430794at2"/>
<evidence type="ECO:0000313" key="2">
    <source>
        <dbReference type="EMBL" id="MXP29910.1"/>
    </source>
</evidence>
<feature type="domain" description="Antitoxin Xre/MbcA/ParS-like toxin-binding" evidence="1">
    <location>
        <begin position="37"/>
        <end position="79"/>
    </location>
</feature>
<sequence length="82" mass="8888">MKPTNCCEGVHLVGTTGEPSRRAALDAATRICAGDHLTTIFFMNKIHPWLDGHTPLESAEQSEQGLEFVIDMIGAIETGVHI</sequence>
<name>A0A845AI28_9SPHN</name>
<dbReference type="EMBL" id="WTYA01000013">
    <property type="protein sequence ID" value="MXP29910.1"/>
    <property type="molecule type" value="Genomic_DNA"/>
</dbReference>